<reference evidence="2 3" key="1">
    <citation type="submission" date="2019-02" db="EMBL/GenBank/DDBJ databases">
        <title>Deep-cultivation of Planctomycetes and their phenomic and genomic characterization uncovers novel biology.</title>
        <authorList>
            <person name="Wiegand S."/>
            <person name="Jogler M."/>
            <person name="Boedeker C."/>
            <person name="Pinto D."/>
            <person name="Vollmers J."/>
            <person name="Rivas-Marin E."/>
            <person name="Kohn T."/>
            <person name="Peeters S.H."/>
            <person name="Heuer A."/>
            <person name="Rast P."/>
            <person name="Oberbeckmann S."/>
            <person name="Bunk B."/>
            <person name="Jeske O."/>
            <person name="Meyerdierks A."/>
            <person name="Storesund J.E."/>
            <person name="Kallscheuer N."/>
            <person name="Luecker S."/>
            <person name="Lage O.M."/>
            <person name="Pohl T."/>
            <person name="Merkel B.J."/>
            <person name="Hornburger P."/>
            <person name="Mueller R.-W."/>
            <person name="Bruemmer F."/>
            <person name="Labrenz M."/>
            <person name="Spormann A.M."/>
            <person name="Op Den Camp H."/>
            <person name="Overmann J."/>
            <person name="Amann R."/>
            <person name="Jetten M.S.M."/>
            <person name="Mascher T."/>
            <person name="Medema M.H."/>
            <person name="Devos D.P."/>
            <person name="Kaster A.-K."/>
            <person name="Ovreas L."/>
            <person name="Rohde M."/>
            <person name="Galperin M.Y."/>
            <person name="Jogler C."/>
        </authorList>
    </citation>
    <scope>NUCLEOTIDE SEQUENCE [LARGE SCALE GENOMIC DNA]</scope>
    <source>
        <strain evidence="2 3">V7</strain>
    </source>
</reference>
<sequence precursor="true">MKSHLSFRWPRDRRHRHRPRRQSPLLFVLSLLCLACPWVSADDANSAKPDDRLTVDVVAGRTADDWVGELDSTDRTDRLRALRSLAPMGVSVAPQVGRCLEHDDAAMRYLACSILGDLGSEAVKPFSNTLKRMVKTDPMKSTQMAAAYALCRGGEMEQYLATLTDRLEYPERGMACCAAELIGRLGPDAKDAVPALQKAYRTHKPGGGGDYHIGGAAKNALRKLGAVD</sequence>
<protein>
    <recommendedName>
        <fullName evidence="4">HEAT repeat protein</fullName>
    </recommendedName>
</protein>
<dbReference type="InterPro" id="IPR016024">
    <property type="entry name" value="ARM-type_fold"/>
</dbReference>
<dbReference type="AlphaFoldDB" id="A0A5C6FMD4"/>
<name>A0A5C6FMD4_9PLAN</name>
<proteinExistence type="predicted"/>
<evidence type="ECO:0000313" key="2">
    <source>
        <dbReference type="EMBL" id="TWU60999.1"/>
    </source>
</evidence>
<accession>A0A5C6FMD4</accession>
<keyword evidence="1" id="KW-0732">Signal</keyword>
<organism evidence="2 3">
    <name type="scientific">Crateriforma conspicua</name>
    <dbReference type="NCBI Taxonomy" id="2527996"/>
    <lineage>
        <taxon>Bacteria</taxon>
        <taxon>Pseudomonadati</taxon>
        <taxon>Planctomycetota</taxon>
        <taxon>Planctomycetia</taxon>
        <taxon>Planctomycetales</taxon>
        <taxon>Planctomycetaceae</taxon>
        <taxon>Crateriforma</taxon>
    </lineage>
</organism>
<dbReference type="SUPFAM" id="SSF48371">
    <property type="entry name" value="ARM repeat"/>
    <property type="match status" value="1"/>
</dbReference>
<feature type="signal peptide" evidence="1">
    <location>
        <begin position="1"/>
        <end position="41"/>
    </location>
</feature>
<dbReference type="EMBL" id="SJPZ01000003">
    <property type="protein sequence ID" value="TWU60999.1"/>
    <property type="molecule type" value="Genomic_DNA"/>
</dbReference>
<feature type="chain" id="PRO_5023135127" description="HEAT repeat protein" evidence="1">
    <location>
        <begin position="42"/>
        <end position="228"/>
    </location>
</feature>
<dbReference type="Proteomes" id="UP000316476">
    <property type="component" value="Unassembled WGS sequence"/>
</dbReference>
<gene>
    <name evidence="2" type="ORF">V7x_53100</name>
</gene>
<dbReference type="InterPro" id="IPR011989">
    <property type="entry name" value="ARM-like"/>
</dbReference>
<evidence type="ECO:0000313" key="3">
    <source>
        <dbReference type="Proteomes" id="UP000316476"/>
    </source>
</evidence>
<evidence type="ECO:0000256" key="1">
    <source>
        <dbReference type="SAM" id="SignalP"/>
    </source>
</evidence>
<comment type="caution">
    <text evidence="2">The sequence shown here is derived from an EMBL/GenBank/DDBJ whole genome shotgun (WGS) entry which is preliminary data.</text>
</comment>
<evidence type="ECO:0008006" key="4">
    <source>
        <dbReference type="Google" id="ProtNLM"/>
    </source>
</evidence>
<dbReference type="Gene3D" id="1.25.10.10">
    <property type="entry name" value="Leucine-rich Repeat Variant"/>
    <property type="match status" value="1"/>
</dbReference>
<dbReference type="Pfam" id="PF13646">
    <property type="entry name" value="HEAT_2"/>
    <property type="match status" value="1"/>
</dbReference>